<feature type="compositionally biased region" description="Acidic residues" evidence="6">
    <location>
        <begin position="369"/>
        <end position="392"/>
    </location>
</feature>
<dbReference type="AlphaFoldDB" id="A0A074XY33"/>
<dbReference type="GO" id="GO:0016787">
    <property type="term" value="F:hydrolase activity"/>
    <property type="evidence" value="ECO:0007669"/>
    <property type="project" value="UniProtKB-KW"/>
</dbReference>
<keyword evidence="9" id="KW-1185">Reference proteome</keyword>
<dbReference type="Gene3D" id="3.40.50.300">
    <property type="entry name" value="P-loop containing nucleotide triphosphate hydrolases"/>
    <property type="match status" value="1"/>
</dbReference>
<dbReference type="CDD" id="cd03112">
    <property type="entry name" value="CobW-like"/>
    <property type="match status" value="1"/>
</dbReference>
<dbReference type="SUPFAM" id="SSF52540">
    <property type="entry name" value="P-loop containing nucleoside triphosphate hydrolases"/>
    <property type="match status" value="1"/>
</dbReference>
<accession>A0A074XY33</accession>
<reference evidence="8 9" key="1">
    <citation type="journal article" date="2014" name="BMC Genomics">
        <title>Genome sequencing of four Aureobasidium pullulans varieties: biotechnological potential, stress tolerance, and description of new species.</title>
        <authorList>
            <person name="Gostin Ar C."/>
            <person name="Ohm R.A."/>
            <person name="Kogej T."/>
            <person name="Sonjak S."/>
            <person name="Turk M."/>
            <person name="Zajc J."/>
            <person name="Zalar P."/>
            <person name="Grube M."/>
            <person name="Sun H."/>
            <person name="Han J."/>
            <person name="Sharma A."/>
            <person name="Chiniquy J."/>
            <person name="Ngan C.Y."/>
            <person name="Lipzen A."/>
            <person name="Barry K."/>
            <person name="Grigoriev I.V."/>
            <person name="Gunde-Cimerman N."/>
        </authorList>
    </citation>
    <scope>NUCLEOTIDE SEQUENCE [LARGE SCALE GENOMIC DNA]</scope>
    <source>
        <strain evidence="8 9">EXF-150</strain>
    </source>
</reference>
<evidence type="ECO:0000256" key="6">
    <source>
        <dbReference type="SAM" id="MobiDB-lite"/>
    </source>
</evidence>
<keyword evidence="1" id="KW-0547">Nucleotide-binding</keyword>
<keyword evidence="3" id="KW-0143">Chaperone</keyword>
<gene>
    <name evidence="8" type="ORF">M438DRAFT_361868</name>
</gene>
<evidence type="ECO:0000256" key="4">
    <source>
        <dbReference type="ARBA" id="ARBA00034320"/>
    </source>
</evidence>
<name>A0A074XY33_AURPU</name>
<evidence type="ECO:0000256" key="2">
    <source>
        <dbReference type="ARBA" id="ARBA00022801"/>
    </source>
</evidence>
<protein>
    <submittedName>
        <fullName evidence="8">CobW-domain-containing protein</fullName>
    </submittedName>
</protein>
<dbReference type="InterPro" id="IPR027417">
    <property type="entry name" value="P-loop_NTPase"/>
</dbReference>
<organism evidence="8 9">
    <name type="scientific">Aureobasidium pullulans EXF-150</name>
    <dbReference type="NCBI Taxonomy" id="1043002"/>
    <lineage>
        <taxon>Eukaryota</taxon>
        <taxon>Fungi</taxon>
        <taxon>Dikarya</taxon>
        <taxon>Ascomycota</taxon>
        <taxon>Pezizomycotina</taxon>
        <taxon>Dothideomycetes</taxon>
        <taxon>Dothideomycetidae</taxon>
        <taxon>Dothideales</taxon>
        <taxon>Saccotheciaceae</taxon>
        <taxon>Aureobasidium</taxon>
    </lineage>
</organism>
<sequence>MAPKRKRNPQQASSAKKTKRANMAQQVKDASPFKTLPITLLSGFLGSGKTTLLSYILNSKDHGLKIAMIVNDMAAVNVDQGIIVADGKKKGREAEKMIAMQNGCICCTLRGDFVIELAKMARAGEYDYVLIESTGISEPQQVAESFTTDFTEAMMGADGALDQFDEEEKKVFHEIAQNGGLNKVAKLDTTVTVVDGFRFFEEFETIQLLHERFQSEVETPEDQRTVSDLMIDQIEFADVIIVNKIDMIDDQVLTRIRGLIKTMNPGAKVVETSLRASKQSENPFGIKPLDVKEIIATGMYSEETSIKSSGWLKSINEMSMIDNHGRTVMAPKPETLEYGINSFVYRARRPFSPGRLYELVHDKFVILEPQDEEEEEEDEDEDEHEDEVDATDNQDGAKGEDQEQEDAATENESESDANENESDKSMTGKLSRAASHTHSSDSLSTKTASDTDATSVNSEDQDALDTKYADLDLPTRLANKKAHPVFKSLLRSKGFIWLATRPFVSGDWSQAGAMLTVSGGLNWFAVVPEEQWPSPSQEVTDLIKKDFEGEWGDRRQEIVFIGEGIDVEAITALFDACLLDDGEMKRWEKMMKRKGLSNEQRESLLCRTFEDGWEEWKNPLDEEGDGHDHAGHHHH</sequence>
<feature type="compositionally biased region" description="Acidic residues" evidence="6">
    <location>
        <begin position="402"/>
        <end position="420"/>
    </location>
</feature>
<dbReference type="STRING" id="1043002.A0A074XY33"/>
<evidence type="ECO:0000313" key="8">
    <source>
        <dbReference type="EMBL" id="KEQ88544.1"/>
    </source>
</evidence>
<dbReference type="InterPro" id="IPR003495">
    <property type="entry name" value="CobW/HypB/UreG_nucleotide-bd"/>
</dbReference>
<comment type="similarity">
    <text evidence="4">Belongs to the SIMIBI class G3E GTPase family. ZNG1 subfamily.</text>
</comment>
<dbReference type="Gene3D" id="3.30.1220.10">
    <property type="entry name" value="CobW-like, C-terminal domain"/>
    <property type="match status" value="1"/>
</dbReference>
<evidence type="ECO:0000256" key="1">
    <source>
        <dbReference type="ARBA" id="ARBA00022741"/>
    </source>
</evidence>
<dbReference type="HOGENOM" id="CLU_017452_2_1_1"/>
<feature type="compositionally biased region" description="Low complexity" evidence="6">
    <location>
        <begin position="440"/>
        <end position="455"/>
    </location>
</feature>
<proteinExistence type="inferred from homology"/>
<dbReference type="Pfam" id="PF02492">
    <property type="entry name" value="cobW"/>
    <property type="match status" value="2"/>
</dbReference>
<dbReference type="PANTHER" id="PTHR43603">
    <property type="entry name" value="COBW DOMAIN-CONTAINING PROTEIN DDB_G0274527"/>
    <property type="match status" value="1"/>
</dbReference>
<dbReference type="OrthoDB" id="272672at2759"/>
<evidence type="ECO:0000256" key="5">
    <source>
        <dbReference type="ARBA" id="ARBA00049117"/>
    </source>
</evidence>
<dbReference type="Pfam" id="PF07683">
    <property type="entry name" value="CobW_C"/>
    <property type="match status" value="1"/>
</dbReference>
<keyword evidence="2" id="KW-0378">Hydrolase</keyword>
<feature type="region of interest" description="Disordered" evidence="6">
    <location>
        <begin position="1"/>
        <end position="26"/>
    </location>
</feature>
<feature type="domain" description="CobW C-terminal" evidence="7">
    <location>
        <begin position="340"/>
        <end position="578"/>
    </location>
</feature>
<dbReference type="InterPro" id="IPR036627">
    <property type="entry name" value="CobW-likC_sf"/>
</dbReference>
<evidence type="ECO:0000259" key="7">
    <source>
        <dbReference type="SMART" id="SM00833"/>
    </source>
</evidence>
<dbReference type="SUPFAM" id="SSF90002">
    <property type="entry name" value="Hypothetical protein YjiA, C-terminal domain"/>
    <property type="match status" value="1"/>
</dbReference>
<evidence type="ECO:0000313" key="9">
    <source>
        <dbReference type="Proteomes" id="UP000030706"/>
    </source>
</evidence>
<comment type="catalytic activity">
    <reaction evidence="5">
        <text>GTP + H2O = GDP + phosphate + H(+)</text>
        <dbReference type="Rhea" id="RHEA:19669"/>
        <dbReference type="ChEBI" id="CHEBI:15377"/>
        <dbReference type="ChEBI" id="CHEBI:15378"/>
        <dbReference type="ChEBI" id="CHEBI:37565"/>
        <dbReference type="ChEBI" id="CHEBI:43474"/>
        <dbReference type="ChEBI" id="CHEBI:58189"/>
    </reaction>
    <physiologicalReaction direction="left-to-right" evidence="5">
        <dbReference type="Rhea" id="RHEA:19670"/>
    </physiologicalReaction>
</comment>
<feature type="region of interest" description="Disordered" evidence="6">
    <location>
        <begin position="369"/>
        <end position="461"/>
    </location>
</feature>
<dbReference type="InterPro" id="IPR011629">
    <property type="entry name" value="CobW-like_C"/>
</dbReference>
<dbReference type="EMBL" id="KL584975">
    <property type="protein sequence ID" value="KEQ88544.1"/>
    <property type="molecule type" value="Genomic_DNA"/>
</dbReference>
<dbReference type="PANTHER" id="PTHR43603:SF1">
    <property type="entry name" value="ZINC-REGULATED GTPASE METALLOPROTEIN ACTIVATOR 1"/>
    <property type="match status" value="1"/>
</dbReference>
<dbReference type="Proteomes" id="UP000030706">
    <property type="component" value="Unassembled WGS sequence"/>
</dbReference>
<dbReference type="SMART" id="SM00833">
    <property type="entry name" value="CobW_C"/>
    <property type="match status" value="1"/>
</dbReference>
<dbReference type="InterPro" id="IPR051927">
    <property type="entry name" value="Zn_Chap_cDPG_Synth"/>
</dbReference>
<dbReference type="GeneID" id="40749846"/>
<dbReference type="GO" id="GO:0000166">
    <property type="term" value="F:nucleotide binding"/>
    <property type="evidence" value="ECO:0007669"/>
    <property type="project" value="UniProtKB-KW"/>
</dbReference>
<dbReference type="RefSeq" id="XP_029764731.1">
    <property type="nucleotide sequence ID" value="XM_029907540.1"/>
</dbReference>
<evidence type="ECO:0000256" key="3">
    <source>
        <dbReference type="ARBA" id="ARBA00023186"/>
    </source>
</evidence>